<dbReference type="OrthoDB" id="10258692at2759"/>
<dbReference type="CDD" id="cd00167">
    <property type="entry name" value="SANT"/>
    <property type="match status" value="1"/>
</dbReference>
<dbReference type="EMBL" id="JAEPRB010000022">
    <property type="protein sequence ID" value="KAG2225951.1"/>
    <property type="molecule type" value="Genomic_DNA"/>
</dbReference>
<dbReference type="SUPFAM" id="SSF46689">
    <property type="entry name" value="Homeodomain-like"/>
    <property type="match status" value="1"/>
</dbReference>
<feature type="compositionally biased region" description="Basic residues" evidence="4">
    <location>
        <begin position="55"/>
        <end position="64"/>
    </location>
</feature>
<accession>A0A8H7VKC3</accession>
<evidence type="ECO:0000256" key="1">
    <source>
        <dbReference type="ARBA" id="ARBA00022574"/>
    </source>
</evidence>
<feature type="region of interest" description="Disordered" evidence="4">
    <location>
        <begin position="55"/>
        <end position="74"/>
    </location>
</feature>
<protein>
    <recommendedName>
        <fullName evidence="3">DNA damage-binding protein CMR1</fullName>
    </recommendedName>
</protein>
<keyword evidence="7" id="KW-1185">Reference proteome</keyword>
<dbReference type="PROSITE" id="PS50090">
    <property type="entry name" value="MYB_LIKE"/>
    <property type="match status" value="1"/>
</dbReference>
<feature type="domain" description="Myb-like" evidence="5">
    <location>
        <begin position="215"/>
        <end position="257"/>
    </location>
</feature>
<gene>
    <name evidence="6" type="ORF">INT45_006647</name>
</gene>
<keyword evidence="1 3" id="KW-0853">WD repeat</keyword>
<reference evidence="6 7" key="1">
    <citation type="submission" date="2020-12" db="EMBL/GenBank/DDBJ databases">
        <title>Metabolic potential, ecology and presence of endohyphal bacteria is reflected in genomic diversity of Mucoromycotina.</title>
        <authorList>
            <person name="Muszewska A."/>
            <person name="Okrasinska A."/>
            <person name="Steczkiewicz K."/>
            <person name="Drgas O."/>
            <person name="Orlowska M."/>
            <person name="Perlinska-Lenart U."/>
            <person name="Aleksandrzak-Piekarczyk T."/>
            <person name="Szatraj K."/>
            <person name="Zielenkiewicz U."/>
            <person name="Pilsyk S."/>
            <person name="Malc E."/>
            <person name="Mieczkowski P."/>
            <person name="Kruszewska J.S."/>
            <person name="Biernat P."/>
            <person name="Pawlowska J."/>
        </authorList>
    </citation>
    <scope>NUCLEOTIDE SEQUENCE [LARGE SCALE GENOMIC DNA]</scope>
    <source>
        <strain evidence="6 7">CBS 142.35</strain>
    </source>
</reference>
<dbReference type="InterPro" id="IPR050853">
    <property type="entry name" value="WD_repeat_DNA-damage-binding"/>
</dbReference>
<evidence type="ECO:0000259" key="5">
    <source>
        <dbReference type="PROSITE" id="PS50090"/>
    </source>
</evidence>
<comment type="function">
    <text evidence="3">DNA-binding protein that binds to both single- and double-stranded DNA. Binds preferentially to UV-damaged DNA. May be involved in DNA-metabolic processes.</text>
</comment>
<dbReference type="PANTHER" id="PTHR14773:SF0">
    <property type="entry name" value="WD REPEAT-CONTAINING PROTEIN 76"/>
    <property type="match status" value="1"/>
</dbReference>
<evidence type="ECO:0000313" key="7">
    <source>
        <dbReference type="Proteomes" id="UP000646827"/>
    </source>
</evidence>
<dbReference type="Gene3D" id="1.10.10.60">
    <property type="entry name" value="Homeodomain-like"/>
    <property type="match status" value="1"/>
</dbReference>
<dbReference type="Pfam" id="PF00249">
    <property type="entry name" value="Myb_DNA-binding"/>
    <property type="match status" value="1"/>
</dbReference>
<keyword evidence="3" id="KW-0227">DNA damage</keyword>
<proteinExistence type="inferred from homology"/>
<organism evidence="6 7">
    <name type="scientific">Circinella minor</name>
    <dbReference type="NCBI Taxonomy" id="1195481"/>
    <lineage>
        <taxon>Eukaryota</taxon>
        <taxon>Fungi</taxon>
        <taxon>Fungi incertae sedis</taxon>
        <taxon>Mucoromycota</taxon>
        <taxon>Mucoromycotina</taxon>
        <taxon>Mucoromycetes</taxon>
        <taxon>Mucorales</taxon>
        <taxon>Lichtheimiaceae</taxon>
        <taxon>Circinella</taxon>
    </lineage>
</organism>
<dbReference type="InterPro" id="IPR009057">
    <property type="entry name" value="Homeodomain-like_sf"/>
</dbReference>
<dbReference type="GO" id="GO:0005634">
    <property type="term" value="C:nucleus"/>
    <property type="evidence" value="ECO:0007669"/>
    <property type="project" value="TreeGrafter"/>
</dbReference>
<name>A0A8H7VKC3_9FUNG</name>
<evidence type="ECO:0000313" key="6">
    <source>
        <dbReference type="EMBL" id="KAG2225951.1"/>
    </source>
</evidence>
<comment type="similarity">
    <text evidence="3">Belongs to the WD repeat DDB2/WDR76 family.</text>
</comment>
<sequence>MTQLNDYERERQKNIEHNRELLAQFNLTEARSALKETTVFSKKDPEDIPVKTEKKIRKPTKKREKVVPPARKSSRLRGIEAPKIEIDRDETIRGAETDIQALVAVEEELWDGKLLKPDEYFDEEIRNNAIRTDGHYTGWINPVLMEKHGFETSAAEAWEKNGGGSFSYKDPLGTGKKKVRGSRTDAKAIAKEMFKKNPNAYFYRHTEPGVEQLTNEWSEEEKKLFLETARTHGCGDKWGLFASYIPHRVGYQCSSKL</sequence>
<keyword evidence="3" id="KW-0238">DNA-binding</keyword>
<dbReference type="Proteomes" id="UP000646827">
    <property type="component" value="Unassembled WGS sequence"/>
</dbReference>
<dbReference type="GO" id="GO:0003677">
    <property type="term" value="F:DNA binding"/>
    <property type="evidence" value="ECO:0007669"/>
    <property type="project" value="UniProtKB-UniRule"/>
</dbReference>
<dbReference type="PANTHER" id="PTHR14773">
    <property type="entry name" value="WD REPEAT-CONTAINING PROTEIN 76"/>
    <property type="match status" value="1"/>
</dbReference>
<comment type="caution">
    <text evidence="6">The sequence shown here is derived from an EMBL/GenBank/DDBJ whole genome shotgun (WGS) entry which is preliminary data.</text>
</comment>
<keyword evidence="2" id="KW-0677">Repeat</keyword>
<dbReference type="AlphaFoldDB" id="A0A8H7VKC3"/>
<dbReference type="GO" id="GO:2000001">
    <property type="term" value="P:regulation of DNA damage checkpoint"/>
    <property type="evidence" value="ECO:0007669"/>
    <property type="project" value="TreeGrafter"/>
</dbReference>
<evidence type="ECO:0000256" key="4">
    <source>
        <dbReference type="SAM" id="MobiDB-lite"/>
    </source>
</evidence>
<dbReference type="InterPro" id="IPR001005">
    <property type="entry name" value="SANT/Myb"/>
</dbReference>
<evidence type="ECO:0000256" key="3">
    <source>
        <dbReference type="RuleBase" id="RU365004"/>
    </source>
</evidence>
<evidence type="ECO:0000256" key="2">
    <source>
        <dbReference type="ARBA" id="ARBA00022737"/>
    </source>
</evidence>
<dbReference type="GO" id="GO:0006974">
    <property type="term" value="P:DNA damage response"/>
    <property type="evidence" value="ECO:0007669"/>
    <property type="project" value="UniProtKB-KW"/>
</dbReference>